<accession>A0A7J0D7I5</accession>
<gene>
    <name evidence="3" type="ORF">Acr_00g0004760</name>
</gene>
<dbReference type="AlphaFoldDB" id="A0A7J0D7I5"/>
<feature type="compositionally biased region" description="Basic and acidic residues" evidence="1">
    <location>
        <begin position="18"/>
        <end position="42"/>
    </location>
</feature>
<evidence type="ECO:0000259" key="2">
    <source>
        <dbReference type="Pfam" id="PF03732"/>
    </source>
</evidence>
<keyword evidence="4" id="KW-1185">Reference proteome</keyword>
<dbReference type="OrthoDB" id="1936908at2759"/>
<feature type="region of interest" description="Disordered" evidence="1">
    <location>
        <begin position="18"/>
        <end position="63"/>
    </location>
</feature>
<proteinExistence type="predicted"/>
<evidence type="ECO:0000313" key="4">
    <source>
        <dbReference type="Proteomes" id="UP000585474"/>
    </source>
</evidence>
<protein>
    <recommendedName>
        <fullName evidence="2">Retrotransposon gag domain-containing protein</fullName>
    </recommendedName>
</protein>
<dbReference type="Pfam" id="PF03732">
    <property type="entry name" value="Retrotrans_gag"/>
    <property type="match status" value="1"/>
</dbReference>
<organism evidence="3 4">
    <name type="scientific">Actinidia rufa</name>
    <dbReference type="NCBI Taxonomy" id="165716"/>
    <lineage>
        <taxon>Eukaryota</taxon>
        <taxon>Viridiplantae</taxon>
        <taxon>Streptophyta</taxon>
        <taxon>Embryophyta</taxon>
        <taxon>Tracheophyta</taxon>
        <taxon>Spermatophyta</taxon>
        <taxon>Magnoliopsida</taxon>
        <taxon>eudicotyledons</taxon>
        <taxon>Gunneridae</taxon>
        <taxon>Pentapetalae</taxon>
        <taxon>asterids</taxon>
        <taxon>Ericales</taxon>
        <taxon>Actinidiaceae</taxon>
        <taxon>Actinidia</taxon>
    </lineage>
</organism>
<sequence length="254" mass="27635">MRVCYLCNKNNMNIREHATTQRERSLTGARGIRDERDDDSHQESVMGGGASAPKGSAGNVRGAPPTVLGGAEFMQGVFTAIKQMGTLFNGGRPLRRIKKWKPFKKAFLDQYFTEMANEALRMEFIKLVQGSKIVAQYEAKFTSLSRGSRGSRNKGDNPTGKHRDIHRLGGTYLLLVWSDCSHCASMCTKSEQSGSYEIAITYLVSSGLKGHSSIYINTNFISVQTTSCSSAGSKDSGQVYAIASVAGPSGTVRQ</sequence>
<evidence type="ECO:0000256" key="1">
    <source>
        <dbReference type="SAM" id="MobiDB-lite"/>
    </source>
</evidence>
<dbReference type="InterPro" id="IPR005162">
    <property type="entry name" value="Retrotrans_gag_dom"/>
</dbReference>
<evidence type="ECO:0000313" key="3">
    <source>
        <dbReference type="EMBL" id="GFS28944.1"/>
    </source>
</evidence>
<dbReference type="EMBL" id="BJWL01000063">
    <property type="protein sequence ID" value="GFS28944.1"/>
    <property type="molecule type" value="Genomic_DNA"/>
</dbReference>
<dbReference type="Proteomes" id="UP000585474">
    <property type="component" value="Unassembled WGS sequence"/>
</dbReference>
<comment type="caution">
    <text evidence="3">The sequence shown here is derived from an EMBL/GenBank/DDBJ whole genome shotgun (WGS) entry which is preliminary data.</text>
</comment>
<name>A0A7J0D7I5_9ERIC</name>
<reference evidence="4" key="1">
    <citation type="submission" date="2019-07" db="EMBL/GenBank/DDBJ databases">
        <title>De Novo Assembly of kiwifruit Actinidia rufa.</title>
        <authorList>
            <person name="Sugita-Konishi S."/>
            <person name="Sato K."/>
            <person name="Mori E."/>
            <person name="Abe Y."/>
            <person name="Kisaki G."/>
            <person name="Hamano K."/>
            <person name="Suezawa K."/>
            <person name="Otani M."/>
            <person name="Fukuda T."/>
            <person name="Manabe T."/>
            <person name="Gomi K."/>
            <person name="Tabuchi M."/>
            <person name="Akimitsu K."/>
            <person name="Kataoka I."/>
        </authorList>
    </citation>
    <scope>NUCLEOTIDE SEQUENCE [LARGE SCALE GENOMIC DNA]</scope>
    <source>
        <strain evidence="4">cv. Fuchu</strain>
    </source>
</reference>
<feature type="domain" description="Retrotransposon gag" evidence="2">
    <location>
        <begin position="96"/>
        <end position="149"/>
    </location>
</feature>